<name>A0A939LRH4_9CELL</name>
<dbReference type="EMBL" id="JAGEMK010000003">
    <property type="protein sequence ID" value="MBO1751715.1"/>
    <property type="molecule type" value="Genomic_DNA"/>
</dbReference>
<organism evidence="2 3">
    <name type="scientific">Actinotalea soli</name>
    <dbReference type="NCBI Taxonomy" id="2819234"/>
    <lineage>
        <taxon>Bacteria</taxon>
        <taxon>Bacillati</taxon>
        <taxon>Actinomycetota</taxon>
        <taxon>Actinomycetes</taxon>
        <taxon>Micrococcales</taxon>
        <taxon>Cellulomonadaceae</taxon>
        <taxon>Actinotalea</taxon>
    </lineage>
</organism>
<evidence type="ECO:0000256" key="1">
    <source>
        <dbReference type="SAM" id="MobiDB-lite"/>
    </source>
</evidence>
<dbReference type="RefSeq" id="WP_208055387.1">
    <property type="nucleotide sequence ID" value="NZ_JAGEMK010000003.1"/>
</dbReference>
<feature type="region of interest" description="Disordered" evidence="1">
    <location>
        <begin position="1"/>
        <end position="26"/>
    </location>
</feature>
<sequence>MTNPRRADAPGWETEGEATSKAGGPLHIVPGSPSWDEYAAHIDGTFVVVVKVTGGRYRRRCYLTVKAAQDAADRACARGENAVVILSELRPLYRVTGGGPRGI</sequence>
<proteinExistence type="predicted"/>
<evidence type="ECO:0000313" key="2">
    <source>
        <dbReference type="EMBL" id="MBO1751715.1"/>
    </source>
</evidence>
<gene>
    <name evidence="2" type="ORF">J4G33_07865</name>
</gene>
<accession>A0A939LRH4</accession>
<dbReference type="Proteomes" id="UP000664209">
    <property type="component" value="Unassembled WGS sequence"/>
</dbReference>
<evidence type="ECO:0000313" key="3">
    <source>
        <dbReference type="Proteomes" id="UP000664209"/>
    </source>
</evidence>
<comment type="caution">
    <text evidence="2">The sequence shown here is derived from an EMBL/GenBank/DDBJ whole genome shotgun (WGS) entry which is preliminary data.</text>
</comment>
<dbReference type="AlphaFoldDB" id="A0A939LRH4"/>
<reference evidence="2" key="1">
    <citation type="submission" date="2021-03" db="EMBL/GenBank/DDBJ databases">
        <title>Actinotalea soli sp. nov., isolated from soil.</title>
        <authorList>
            <person name="Ping W."/>
            <person name="Zhang J."/>
        </authorList>
    </citation>
    <scope>NUCLEOTIDE SEQUENCE</scope>
    <source>
        <strain evidence="2">BY-33</strain>
    </source>
</reference>
<keyword evidence="3" id="KW-1185">Reference proteome</keyword>
<protein>
    <submittedName>
        <fullName evidence="2">Uncharacterized protein</fullName>
    </submittedName>
</protein>